<dbReference type="InterPro" id="IPR028301">
    <property type="entry name" value="V8_his_AS"/>
</dbReference>
<protein>
    <recommendedName>
        <fullName evidence="6">Serine protease</fullName>
        <ecNumber evidence="6">3.4.21.-</ecNumber>
    </recommendedName>
</protein>
<evidence type="ECO:0000256" key="6">
    <source>
        <dbReference type="RuleBase" id="RU004296"/>
    </source>
</evidence>
<comment type="similarity">
    <text evidence="1 6">Belongs to the peptidase S1B family.</text>
</comment>
<dbReference type="InterPro" id="IPR008256">
    <property type="entry name" value="Peptidase_S1B"/>
</dbReference>
<keyword evidence="3 6" id="KW-0732">Signal</keyword>
<dbReference type="SUPFAM" id="SSF50494">
    <property type="entry name" value="Trypsin-like serine proteases"/>
    <property type="match status" value="1"/>
</dbReference>
<feature type="chain" id="PRO_5011834367" description="Serine protease" evidence="6">
    <location>
        <begin position="22"/>
        <end position="305"/>
    </location>
</feature>
<dbReference type="PROSITE" id="PS00134">
    <property type="entry name" value="TRYPSIN_HIS"/>
    <property type="match status" value="1"/>
</dbReference>
<keyword evidence="8" id="KW-1185">Reference proteome</keyword>
<accession>A0A1T4X4F6</accession>
<keyword evidence="5 6" id="KW-0720">Serine protease</keyword>
<dbReference type="RefSeq" id="WP_078922926.1">
    <property type="nucleotide sequence ID" value="NZ_FUYB01000012.1"/>
</dbReference>
<name>A0A1T4X4F6_9GAMM</name>
<gene>
    <name evidence="7" type="ORF">SAMN02745130_02454</name>
</gene>
<evidence type="ECO:0000313" key="8">
    <source>
        <dbReference type="Proteomes" id="UP000190460"/>
    </source>
</evidence>
<organism evidence="7 8">
    <name type="scientific">Thiothrix eikelboomii</name>
    <dbReference type="NCBI Taxonomy" id="92487"/>
    <lineage>
        <taxon>Bacteria</taxon>
        <taxon>Pseudomonadati</taxon>
        <taxon>Pseudomonadota</taxon>
        <taxon>Gammaproteobacteria</taxon>
        <taxon>Thiotrichales</taxon>
        <taxon>Thiotrichaceae</taxon>
        <taxon>Thiothrix</taxon>
    </lineage>
</organism>
<proteinExistence type="inferred from homology"/>
<dbReference type="InterPro" id="IPR018114">
    <property type="entry name" value="TRYPSIN_HIS"/>
</dbReference>
<evidence type="ECO:0000256" key="1">
    <source>
        <dbReference type="ARBA" id="ARBA00008764"/>
    </source>
</evidence>
<dbReference type="AlphaFoldDB" id="A0A1T4X4F6"/>
<evidence type="ECO:0000256" key="4">
    <source>
        <dbReference type="ARBA" id="ARBA00022801"/>
    </source>
</evidence>
<dbReference type="PROSITE" id="PS00672">
    <property type="entry name" value="V8_HIS"/>
    <property type="match status" value="1"/>
</dbReference>
<dbReference type="EC" id="3.4.21.-" evidence="6"/>
<dbReference type="PRINTS" id="PR00839">
    <property type="entry name" value="V8PROTEASE"/>
</dbReference>
<feature type="signal peptide" evidence="6">
    <location>
        <begin position="1"/>
        <end position="21"/>
    </location>
</feature>
<dbReference type="Gene3D" id="2.40.10.10">
    <property type="entry name" value="Trypsin-like serine proteases"/>
    <property type="match status" value="2"/>
</dbReference>
<dbReference type="EMBL" id="FUYB01000012">
    <property type="protein sequence ID" value="SKA83925.1"/>
    <property type="molecule type" value="Genomic_DNA"/>
</dbReference>
<dbReference type="PANTHER" id="PTHR15462">
    <property type="entry name" value="SERINE PROTEASE"/>
    <property type="match status" value="1"/>
</dbReference>
<evidence type="ECO:0000256" key="2">
    <source>
        <dbReference type="ARBA" id="ARBA00022670"/>
    </source>
</evidence>
<dbReference type="GO" id="GO:0004252">
    <property type="term" value="F:serine-type endopeptidase activity"/>
    <property type="evidence" value="ECO:0007669"/>
    <property type="project" value="InterPro"/>
</dbReference>
<dbReference type="STRING" id="92487.SAMN02745130_02454"/>
<evidence type="ECO:0000256" key="3">
    <source>
        <dbReference type="ARBA" id="ARBA00022729"/>
    </source>
</evidence>
<dbReference type="PANTHER" id="PTHR15462:SF8">
    <property type="entry name" value="SERINE PROTEASE"/>
    <property type="match status" value="1"/>
</dbReference>
<reference evidence="7 8" key="1">
    <citation type="submission" date="2017-02" db="EMBL/GenBank/DDBJ databases">
        <authorList>
            <person name="Peterson S.W."/>
        </authorList>
    </citation>
    <scope>NUCLEOTIDE SEQUENCE [LARGE SCALE GENOMIC DNA]</scope>
    <source>
        <strain evidence="7 8">ATCC 49788</strain>
    </source>
</reference>
<sequence>MNNLKFWLAATLATTPLQVFAADSDTLANDGSLPEPAVVSGNLIDNGYVGTGNTASLPALGVDTKALTAAELPTIARLAPAVPNAAVNSTPRAVLGLDTRVQLKPAVYPYRAITLITLGSARCTGWMVGADTVITAGHCVHRGSTGSWYNLSDYTIYPGHDGINTAYGSCTAKRLYTTEGWALSSKTEYDYGAIKLNCQVGQATGWLGFAAAATTKNLPAILDGYPGDKPLGQWVSFDSIKKENSNWVYYKNDTYSGMSGAPVWYDAGKRMLAFAIHTYGGPNFNRGKRINAEVFKNIKTWKNAQ</sequence>
<evidence type="ECO:0000256" key="5">
    <source>
        <dbReference type="ARBA" id="ARBA00022825"/>
    </source>
</evidence>
<dbReference type="Pfam" id="PF13365">
    <property type="entry name" value="Trypsin_2"/>
    <property type="match status" value="1"/>
</dbReference>
<keyword evidence="2 6" id="KW-0645">Protease</keyword>
<dbReference type="InterPro" id="IPR009003">
    <property type="entry name" value="Peptidase_S1_PA"/>
</dbReference>
<dbReference type="OrthoDB" id="267336at2"/>
<evidence type="ECO:0000313" key="7">
    <source>
        <dbReference type="EMBL" id="SKA83925.1"/>
    </source>
</evidence>
<dbReference type="GO" id="GO:0006508">
    <property type="term" value="P:proteolysis"/>
    <property type="evidence" value="ECO:0007669"/>
    <property type="project" value="UniProtKB-KW"/>
</dbReference>
<dbReference type="Proteomes" id="UP000190460">
    <property type="component" value="Unassembled WGS sequence"/>
</dbReference>
<dbReference type="InterPro" id="IPR043504">
    <property type="entry name" value="Peptidase_S1_PA_chymotrypsin"/>
</dbReference>
<dbReference type="InterPro" id="IPR050966">
    <property type="entry name" value="Glutamyl_endopeptidase"/>
</dbReference>
<keyword evidence="4 6" id="KW-0378">Hydrolase</keyword>